<name>A0A811T615_9EURY</name>
<proteinExistence type="predicted"/>
<dbReference type="EMBL" id="CAJHIQ010000002">
    <property type="protein sequence ID" value="CAD6491090.1"/>
    <property type="molecule type" value="Genomic_DNA"/>
</dbReference>
<accession>A0A811T615</accession>
<sequence>MKTSLGQMDGDMWENYCQKILRLRYEDYQEVPAQFGGDYGIEGFTRSGTVFQCYCPDEGPSGRDLYKKQRDKITRDIKKLVKNASAISALGAGTIREWHFLTPDYNNRDLLSHCRSKESEVRSKSLETVHSGFTICIKTDDAYLLERQIYIGAGGPRVQPSGEEPPLEELEKLLASDNKIVLNIKTKLEKLALASRHRADLIIQLVKGYIVGKYELQILNEKFPSTYESVVQLKSATESQLPILLSGSDNHGTILRDILQGYEGKLSTEFSGSLSSALITRLSTEAISDWLRRCPLDFPNLEGNDENY</sequence>
<protein>
    <submittedName>
        <fullName evidence="1">Uncharacterized protein</fullName>
    </submittedName>
</protein>
<reference evidence="1" key="1">
    <citation type="submission" date="2020-10" db="EMBL/GenBank/DDBJ databases">
        <authorList>
            <person name="Hahn C.J."/>
            <person name="Laso-Perez R."/>
            <person name="Vulcano F."/>
            <person name="Vaziourakis K.-M."/>
            <person name="Stokke R."/>
            <person name="Steen I.H."/>
            <person name="Teske A."/>
            <person name="Boetius A."/>
            <person name="Liebeke M."/>
            <person name="Amann R."/>
            <person name="Knittel K."/>
        </authorList>
    </citation>
    <scope>NUCLEOTIDE SEQUENCE</scope>
    <source>
        <strain evidence="1">Gfbio:e3339647-f889-4370-9287-4fb5cb688e4c:AG392M11_GoMArc1</strain>
    </source>
</reference>
<evidence type="ECO:0000313" key="2">
    <source>
        <dbReference type="Proteomes" id="UP000639006"/>
    </source>
</evidence>
<evidence type="ECO:0000313" key="1">
    <source>
        <dbReference type="EMBL" id="CAD6491090.1"/>
    </source>
</evidence>
<gene>
    <name evidence="1" type="ORF">DIAAKJNI_00059</name>
</gene>
<organism evidence="1 2">
    <name type="scientific">Candidatus Argoarchaeum ethanivorans</name>
    <dbReference type="NCBI Taxonomy" id="2608793"/>
    <lineage>
        <taxon>Archaea</taxon>
        <taxon>Methanobacteriati</taxon>
        <taxon>Methanobacteriota</taxon>
        <taxon>Stenosarchaea group</taxon>
        <taxon>Methanomicrobia</taxon>
        <taxon>Methanosarcinales</taxon>
        <taxon>Methanosarcinales incertae sedis</taxon>
        <taxon>GOM Arc I cluster</taxon>
        <taxon>Candidatus Argoarchaeum</taxon>
    </lineage>
</organism>
<dbReference type="AlphaFoldDB" id="A0A811T615"/>
<comment type="caution">
    <text evidence="1">The sequence shown here is derived from an EMBL/GenBank/DDBJ whole genome shotgun (WGS) entry which is preliminary data.</text>
</comment>
<dbReference type="Proteomes" id="UP000639006">
    <property type="component" value="Unassembled WGS sequence"/>
</dbReference>